<feature type="transmembrane region" description="Helical" evidence="1">
    <location>
        <begin position="20"/>
        <end position="37"/>
    </location>
</feature>
<keyword evidence="1" id="KW-0472">Membrane</keyword>
<reference evidence="2 3" key="1">
    <citation type="journal article" date="2021" name="Nat. Commun.">
        <title>Genetic determinants of endophytism in the Arabidopsis root mycobiome.</title>
        <authorList>
            <person name="Mesny F."/>
            <person name="Miyauchi S."/>
            <person name="Thiergart T."/>
            <person name="Pickel B."/>
            <person name="Atanasova L."/>
            <person name="Karlsson M."/>
            <person name="Huettel B."/>
            <person name="Barry K.W."/>
            <person name="Haridas S."/>
            <person name="Chen C."/>
            <person name="Bauer D."/>
            <person name="Andreopoulos W."/>
            <person name="Pangilinan J."/>
            <person name="LaButti K."/>
            <person name="Riley R."/>
            <person name="Lipzen A."/>
            <person name="Clum A."/>
            <person name="Drula E."/>
            <person name="Henrissat B."/>
            <person name="Kohler A."/>
            <person name="Grigoriev I.V."/>
            <person name="Martin F.M."/>
            <person name="Hacquard S."/>
        </authorList>
    </citation>
    <scope>NUCLEOTIDE SEQUENCE [LARGE SCALE GENOMIC DNA]</scope>
    <source>
        <strain evidence="2 3">MPI-CAGE-CH-0241</strain>
    </source>
</reference>
<keyword evidence="3" id="KW-1185">Reference proteome</keyword>
<evidence type="ECO:0000256" key="1">
    <source>
        <dbReference type="SAM" id="Phobius"/>
    </source>
</evidence>
<keyword evidence="1" id="KW-1133">Transmembrane helix</keyword>
<keyword evidence="1" id="KW-0812">Transmembrane</keyword>
<accession>A0A9P9AMM0</accession>
<name>A0A9P9AMM0_9HYPO</name>
<dbReference type="Proteomes" id="UP000777438">
    <property type="component" value="Unassembled WGS sequence"/>
</dbReference>
<dbReference type="AlphaFoldDB" id="A0A9P9AMM0"/>
<comment type="caution">
    <text evidence="2">The sequence shown here is derived from an EMBL/GenBank/DDBJ whole genome shotgun (WGS) entry which is preliminary data.</text>
</comment>
<evidence type="ECO:0000313" key="3">
    <source>
        <dbReference type="Proteomes" id="UP000777438"/>
    </source>
</evidence>
<gene>
    <name evidence="2" type="ORF">B0T10DRAFT_492286</name>
</gene>
<organism evidence="2 3">
    <name type="scientific">Thelonectria olida</name>
    <dbReference type="NCBI Taxonomy" id="1576542"/>
    <lineage>
        <taxon>Eukaryota</taxon>
        <taxon>Fungi</taxon>
        <taxon>Dikarya</taxon>
        <taxon>Ascomycota</taxon>
        <taxon>Pezizomycotina</taxon>
        <taxon>Sordariomycetes</taxon>
        <taxon>Hypocreomycetidae</taxon>
        <taxon>Hypocreales</taxon>
        <taxon>Nectriaceae</taxon>
        <taxon>Thelonectria</taxon>
    </lineage>
</organism>
<evidence type="ECO:0000313" key="2">
    <source>
        <dbReference type="EMBL" id="KAH6885258.1"/>
    </source>
</evidence>
<feature type="transmembrane region" description="Helical" evidence="1">
    <location>
        <begin position="58"/>
        <end position="79"/>
    </location>
</feature>
<sequence>MAVDSRFALRLTDLPVTSQLYIATIFSPPISLHFFFLQSADQNRQLLLHSFRPPFATTYSFDLLAYSIYPIYLLFFLHLRTLRSW</sequence>
<dbReference type="EMBL" id="JAGPYM010000018">
    <property type="protein sequence ID" value="KAH6885258.1"/>
    <property type="molecule type" value="Genomic_DNA"/>
</dbReference>
<proteinExistence type="predicted"/>
<protein>
    <submittedName>
        <fullName evidence="2">Uncharacterized protein</fullName>
    </submittedName>
</protein>